<name>A0AAT9JBX2_9CAUD</name>
<evidence type="ECO:0000313" key="2">
    <source>
        <dbReference type="EMBL" id="DBA55088.1"/>
    </source>
</evidence>
<proteinExistence type="predicted"/>
<protein>
    <submittedName>
        <fullName evidence="2">Uncharacterized protein</fullName>
    </submittedName>
</protein>
<reference evidence="2" key="2">
    <citation type="submission" date="2024-05" db="EMBL/GenBank/DDBJ databases">
        <authorList>
            <person name="Matrishin C.B."/>
            <person name="Kauffman K.M."/>
        </authorList>
    </citation>
    <scope>NUCLEOTIDE SEQUENCE</scope>
</reference>
<dbReference type="EMBL" id="BK068092">
    <property type="protein sequence ID" value="DBA55088.1"/>
    <property type="molecule type" value="Genomic_DNA"/>
</dbReference>
<organism evidence="2">
    <name type="scientific">Porphyromonas phage phage011a_WW2952</name>
    <dbReference type="NCBI Taxonomy" id="3154101"/>
    <lineage>
        <taxon>Viruses</taxon>
        <taxon>Duplodnaviria</taxon>
        <taxon>Heunggongvirae</taxon>
        <taxon>Uroviricota</taxon>
        <taxon>Caudoviricetes</taxon>
        <taxon>Alisviridae</taxon>
        <taxon>Honmavirus</taxon>
        <taxon>Honmavirus pging00F</taxon>
    </lineage>
</organism>
<feature type="region of interest" description="Disordered" evidence="1">
    <location>
        <begin position="23"/>
        <end position="50"/>
    </location>
</feature>
<sequence>MWKLNYQTLRMMLADAPRYLSEQERKARNKQKKTLEGFFQTRYRNGNKTR</sequence>
<evidence type="ECO:0000256" key="1">
    <source>
        <dbReference type="SAM" id="MobiDB-lite"/>
    </source>
</evidence>
<accession>A0AAT9JBX2</accession>
<reference evidence="2" key="1">
    <citation type="journal article" date="2023" name="Microbiome">
        <title>Phages are unrecognized players in the ecology of the oral pathogen Porphyromonas gingivalis.</title>
        <authorList>
            <person name="Matrishin C.B."/>
            <person name="Haase E.M."/>
            <person name="Dewhirst F.E."/>
            <person name="Mark Welch J.L."/>
            <person name="Miranda-Sanchez F."/>
            <person name="Chen T."/>
            <person name="MacFarland D.C."/>
            <person name="Kauffman K.M."/>
        </authorList>
    </citation>
    <scope>NUCLEOTIDE SEQUENCE</scope>
</reference>